<sequence length="102" mass="11066">MNSKSGEIGQALSQGKDVLGVLVVEDDVVVQKIGDISESVVNHFLKMVNVGMSNQLVSGEQFQTMNIIYPYKCSYAIGVAGKRIYITKRSISPAPDEDESKA</sequence>
<organism evidence="1 2">
    <name type="scientific">Panagrolaimus sp. JU765</name>
    <dbReference type="NCBI Taxonomy" id="591449"/>
    <lineage>
        <taxon>Eukaryota</taxon>
        <taxon>Metazoa</taxon>
        <taxon>Ecdysozoa</taxon>
        <taxon>Nematoda</taxon>
        <taxon>Chromadorea</taxon>
        <taxon>Rhabditida</taxon>
        <taxon>Tylenchina</taxon>
        <taxon>Panagrolaimomorpha</taxon>
        <taxon>Panagrolaimoidea</taxon>
        <taxon>Panagrolaimidae</taxon>
        <taxon>Panagrolaimus</taxon>
    </lineage>
</organism>
<dbReference type="WBParaSite" id="JU765_v2.g473.t1">
    <property type="protein sequence ID" value="JU765_v2.g473.t1"/>
    <property type="gene ID" value="JU765_v2.g473"/>
</dbReference>
<evidence type="ECO:0000313" key="2">
    <source>
        <dbReference type="WBParaSite" id="JU765_v2.g473.t1"/>
    </source>
</evidence>
<dbReference type="Proteomes" id="UP000887576">
    <property type="component" value="Unplaced"/>
</dbReference>
<proteinExistence type="predicted"/>
<protein>
    <submittedName>
        <fullName evidence="2">Late endosomal/lysosomal adaptor and MAPK and MTOR activator 4</fullName>
    </submittedName>
</protein>
<accession>A0AC34R9T1</accession>
<reference evidence="2" key="1">
    <citation type="submission" date="2022-11" db="UniProtKB">
        <authorList>
            <consortium name="WormBaseParasite"/>
        </authorList>
    </citation>
    <scope>IDENTIFICATION</scope>
</reference>
<name>A0AC34R9T1_9BILA</name>
<evidence type="ECO:0000313" key="1">
    <source>
        <dbReference type="Proteomes" id="UP000887576"/>
    </source>
</evidence>